<reference evidence="2" key="1">
    <citation type="journal article" date="2023" name="bioRxiv">
        <title>Scaffold-level genome assemblies of two parasitoid biocontrol wasps reveal the parthenogenesis mechanism and an associated novel virus.</title>
        <authorList>
            <person name="Inwood S."/>
            <person name="Skelly J."/>
            <person name="Guhlin J."/>
            <person name="Harrop T."/>
            <person name="Goldson S."/>
            <person name="Dearden P."/>
        </authorList>
    </citation>
    <scope>NUCLEOTIDE SEQUENCE</scope>
    <source>
        <strain evidence="2">Lincoln</strain>
        <tissue evidence="2">Whole body</tissue>
    </source>
</reference>
<comment type="caution">
    <text evidence="2">The sequence shown here is derived from an EMBL/GenBank/DDBJ whole genome shotgun (WGS) entry which is preliminary data.</text>
</comment>
<proteinExistence type="predicted"/>
<evidence type="ECO:0000313" key="2">
    <source>
        <dbReference type="EMBL" id="KAK0169410.1"/>
    </source>
</evidence>
<sequence length="135" mass="14858">MNLGKSKLKKAYETVTSDMTSYEKNNYKTCDGRRIVELTVLAKNLKCSQCEDVLSLEKIVSEKRIGLNSQLLIYCPKCAINTLVPTGKMHITNNNKTKADVNTKAVLGTLHAGMGFTALNKLLACLNVPTISNHL</sequence>
<dbReference type="EMBL" id="JAQQBR010001165">
    <property type="protein sequence ID" value="KAK0169410.1"/>
    <property type="molecule type" value="Genomic_DNA"/>
</dbReference>
<organism evidence="2 3">
    <name type="scientific">Microctonus hyperodae</name>
    <name type="common">Parasitoid wasp</name>
    <dbReference type="NCBI Taxonomy" id="165561"/>
    <lineage>
        <taxon>Eukaryota</taxon>
        <taxon>Metazoa</taxon>
        <taxon>Ecdysozoa</taxon>
        <taxon>Arthropoda</taxon>
        <taxon>Hexapoda</taxon>
        <taxon>Insecta</taxon>
        <taxon>Pterygota</taxon>
        <taxon>Neoptera</taxon>
        <taxon>Endopterygota</taxon>
        <taxon>Hymenoptera</taxon>
        <taxon>Apocrita</taxon>
        <taxon>Ichneumonoidea</taxon>
        <taxon>Braconidae</taxon>
        <taxon>Euphorinae</taxon>
        <taxon>Microctonus</taxon>
    </lineage>
</organism>
<protein>
    <recommendedName>
        <fullName evidence="1">Mutator-like transposase domain-containing protein</fullName>
    </recommendedName>
</protein>
<accession>A0AA39FGZ4</accession>
<dbReference type="Proteomes" id="UP001168972">
    <property type="component" value="Unassembled WGS sequence"/>
</dbReference>
<dbReference type="InterPro" id="IPR049012">
    <property type="entry name" value="Mutator_transp_dom"/>
</dbReference>
<evidence type="ECO:0000259" key="1">
    <source>
        <dbReference type="Pfam" id="PF20700"/>
    </source>
</evidence>
<gene>
    <name evidence="2" type="ORF">PV327_011592</name>
</gene>
<name>A0AA39FGZ4_MICHY</name>
<dbReference type="AlphaFoldDB" id="A0AA39FGZ4"/>
<evidence type="ECO:0000313" key="3">
    <source>
        <dbReference type="Proteomes" id="UP001168972"/>
    </source>
</evidence>
<feature type="domain" description="Mutator-like transposase" evidence="1">
    <location>
        <begin position="32"/>
        <end position="133"/>
    </location>
</feature>
<keyword evidence="3" id="KW-1185">Reference proteome</keyword>
<reference evidence="2" key="2">
    <citation type="submission" date="2023-03" db="EMBL/GenBank/DDBJ databases">
        <authorList>
            <person name="Inwood S.N."/>
            <person name="Skelly J.G."/>
            <person name="Guhlin J."/>
            <person name="Harrop T.W.R."/>
            <person name="Goldson S.G."/>
            <person name="Dearden P.K."/>
        </authorList>
    </citation>
    <scope>NUCLEOTIDE SEQUENCE</scope>
    <source>
        <strain evidence="2">Lincoln</strain>
        <tissue evidence="2">Whole body</tissue>
    </source>
</reference>
<dbReference type="Pfam" id="PF20700">
    <property type="entry name" value="Mutator"/>
    <property type="match status" value="1"/>
</dbReference>